<accession>A0ACC1JDS0</accession>
<name>A0ACC1JDS0_9FUNG</name>
<reference evidence="1" key="1">
    <citation type="submission" date="2022-07" db="EMBL/GenBank/DDBJ databases">
        <title>Phylogenomic reconstructions and comparative analyses of Kickxellomycotina fungi.</title>
        <authorList>
            <person name="Reynolds N.K."/>
            <person name="Stajich J.E."/>
            <person name="Barry K."/>
            <person name="Grigoriev I.V."/>
            <person name="Crous P."/>
            <person name="Smith M.E."/>
        </authorList>
    </citation>
    <scope>NUCLEOTIDE SEQUENCE</scope>
    <source>
        <strain evidence="1">NRRL 5244</strain>
    </source>
</reference>
<keyword evidence="2" id="KW-1185">Reference proteome</keyword>
<sequence>MVYIACRGIMYDMDGTLVDTTVCVESAWKQKASQYGLDGDELIKHIHGRKCLETLREFFPPECHSEEFAKDFENEFVNVTEGIRAIPGTHDALSALSTDMWAVVTSASRMWAQTRMNQVGLPAPKVMIAADDVKKGKPDPEGFLAAAKALDISIEGFVVFEDAVNGVKAAIEAGCMVIGVVTTTTKEALLEAGCVYAINDLTEVKVVKRGCYLTIELDRSEPPSFPPRKRR</sequence>
<evidence type="ECO:0000313" key="2">
    <source>
        <dbReference type="Proteomes" id="UP001150603"/>
    </source>
</evidence>
<protein>
    <submittedName>
        <fullName evidence="1">Uncharacterized protein</fullName>
    </submittedName>
</protein>
<dbReference type="EMBL" id="JANBPW010000654">
    <property type="protein sequence ID" value="KAJ1948695.1"/>
    <property type="molecule type" value="Genomic_DNA"/>
</dbReference>
<organism evidence="1 2">
    <name type="scientific">Linderina macrospora</name>
    <dbReference type="NCBI Taxonomy" id="4868"/>
    <lineage>
        <taxon>Eukaryota</taxon>
        <taxon>Fungi</taxon>
        <taxon>Fungi incertae sedis</taxon>
        <taxon>Zoopagomycota</taxon>
        <taxon>Kickxellomycotina</taxon>
        <taxon>Kickxellomycetes</taxon>
        <taxon>Kickxellales</taxon>
        <taxon>Kickxellaceae</taxon>
        <taxon>Linderina</taxon>
    </lineage>
</organism>
<comment type="caution">
    <text evidence="1">The sequence shown here is derived from an EMBL/GenBank/DDBJ whole genome shotgun (WGS) entry which is preliminary data.</text>
</comment>
<proteinExistence type="predicted"/>
<evidence type="ECO:0000313" key="1">
    <source>
        <dbReference type="EMBL" id="KAJ1948695.1"/>
    </source>
</evidence>
<gene>
    <name evidence="1" type="ORF">FBU59_001474</name>
</gene>
<dbReference type="Proteomes" id="UP001150603">
    <property type="component" value="Unassembled WGS sequence"/>
</dbReference>